<evidence type="ECO:0000256" key="1">
    <source>
        <dbReference type="SAM" id="Phobius"/>
    </source>
</evidence>
<reference evidence="2 3" key="1">
    <citation type="submission" date="2020-01" db="EMBL/GenBank/DDBJ databases">
        <authorList>
            <person name="Kim M.K."/>
        </authorList>
    </citation>
    <scope>NUCLEOTIDE SEQUENCE [LARGE SCALE GENOMIC DNA]</scope>
    <source>
        <strain evidence="2 3">172606-1</strain>
    </source>
</reference>
<keyword evidence="1" id="KW-0472">Membrane</keyword>
<gene>
    <name evidence="2" type="ORF">GXP67_29865</name>
</gene>
<evidence type="ECO:0008006" key="4">
    <source>
        <dbReference type="Google" id="ProtNLM"/>
    </source>
</evidence>
<organism evidence="2 3">
    <name type="scientific">Rhodocytophaga rosea</name>
    <dbReference type="NCBI Taxonomy" id="2704465"/>
    <lineage>
        <taxon>Bacteria</taxon>
        <taxon>Pseudomonadati</taxon>
        <taxon>Bacteroidota</taxon>
        <taxon>Cytophagia</taxon>
        <taxon>Cytophagales</taxon>
        <taxon>Rhodocytophagaceae</taxon>
        <taxon>Rhodocytophaga</taxon>
    </lineage>
</organism>
<feature type="transmembrane region" description="Helical" evidence="1">
    <location>
        <begin position="6"/>
        <end position="23"/>
    </location>
</feature>
<keyword evidence="1" id="KW-0812">Transmembrane</keyword>
<dbReference type="AlphaFoldDB" id="A0A6C0GSV8"/>
<dbReference type="Proteomes" id="UP000480178">
    <property type="component" value="Chromosome"/>
</dbReference>
<sequence>MELKDLLLTPIYLPFIFIAVLVFRRKVCDHVTRKYFLPAFTVKVIGAIFVGLIYQFYYGGGDTFNYFNDTKVIWEAFVDSPLTGFQIIFSDSSYNPDIYDYTKRIYFYVDPYSFQVVRLAGFIGFFTFNTYTLIAIFFAVISFTGIWCLYQVFYRLYPALHKEFAIAILFMPSVFFWGSGLLKDTITIGALGWAFYGFYFGLIERKNIARNLILLILSLWFIKSIKVYILLCFLPAAFFWIFLEYRARIRSRALQFFALPVTIVLSVPLGYQAIIKITEDNERYKLENLAATTQVTAQWITQMGVLQGGSVYSLGEFDGTFTGMLSKFPQAIVVSLYRPFLWEVRNPVMLLSALESAFFIFMTIMMFREFKPKDLLIKLNNQPILLFSFIFSITFAFAVGVSSYNFGTLVRYKIPMMPFFLCALYIIRSQAVKKRFKKVKRFA</sequence>
<feature type="transmembrane region" description="Helical" evidence="1">
    <location>
        <begin position="185"/>
        <end position="203"/>
    </location>
</feature>
<feature type="transmembrane region" description="Helical" evidence="1">
    <location>
        <begin position="215"/>
        <end position="242"/>
    </location>
</feature>
<protein>
    <recommendedName>
        <fullName evidence="4">Glycosyltransferase RgtA/B/C/D-like domain-containing protein</fullName>
    </recommendedName>
</protein>
<dbReference type="KEGG" id="rhoz:GXP67_29865"/>
<accession>A0A6C0GSV8</accession>
<feature type="transmembrane region" description="Helical" evidence="1">
    <location>
        <begin position="384"/>
        <end position="404"/>
    </location>
</feature>
<feature type="transmembrane region" description="Helical" evidence="1">
    <location>
        <begin position="254"/>
        <end position="274"/>
    </location>
</feature>
<evidence type="ECO:0000313" key="3">
    <source>
        <dbReference type="Proteomes" id="UP000480178"/>
    </source>
</evidence>
<feature type="transmembrane region" description="Helical" evidence="1">
    <location>
        <begin position="347"/>
        <end position="364"/>
    </location>
</feature>
<name>A0A6C0GSV8_9BACT</name>
<dbReference type="EMBL" id="CP048222">
    <property type="protein sequence ID" value="QHT70560.1"/>
    <property type="molecule type" value="Genomic_DNA"/>
</dbReference>
<feature type="transmembrane region" description="Helical" evidence="1">
    <location>
        <begin position="159"/>
        <end position="178"/>
    </location>
</feature>
<feature type="transmembrane region" description="Helical" evidence="1">
    <location>
        <begin position="35"/>
        <end position="57"/>
    </location>
</feature>
<keyword evidence="1" id="KW-1133">Transmembrane helix</keyword>
<dbReference type="RefSeq" id="WP_162446537.1">
    <property type="nucleotide sequence ID" value="NZ_CP048222.1"/>
</dbReference>
<evidence type="ECO:0000313" key="2">
    <source>
        <dbReference type="EMBL" id="QHT70560.1"/>
    </source>
</evidence>
<proteinExistence type="predicted"/>
<keyword evidence="3" id="KW-1185">Reference proteome</keyword>